<dbReference type="NCBIfam" id="NF033542">
    <property type="entry name" value="transpos_IS110"/>
    <property type="match status" value="1"/>
</dbReference>
<name>A0A927F936_9BACT</name>
<evidence type="ECO:0000313" key="6">
    <source>
        <dbReference type="EMBL" id="MBD5779981.1"/>
    </source>
</evidence>
<evidence type="ECO:0000259" key="2">
    <source>
        <dbReference type="Pfam" id="PF02371"/>
    </source>
</evidence>
<dbReference type="EMBL" id="JACYFG010000027">
    <property type="protein sequence ID" value="MBD5779981.1"/>
    <property type="molecule type" value="Genomic_DNA"/>
</dbReference>
<feature type="domain" description="Transposase IS110-like N-terminal" evidence="1">
    <location>
        <begin position="10"/>
        <end position="167"/>
    </location>
</feature>
<comment type="caution">
    <text evidence="6">The sequence shown here is derived from an EMBL/GenBank/DDBJ whole genome shotgun (WGS) entry which is preliminary data.</text>
</comment>
<dbReference type="RefSeq" id="WP_191616790.1">
    <property type="nucleotide sequence ID" value="NZ_JACYFG010000011.1"/>
</dbReference>
<evidence type="ECO:0000313" key="11">
    <source>
        <dbReference type="Proteomes" id="UP000622317"/>
    </source>
</evidence>
<proteinExistence type="predicted"/>
<dbReference type="GO" id="GO:0004803">
    <property type="term" value="F:transposase activity"/>
    <property type="evidence" value="ECO:0007669"/>
    <property type="project" value="InterPro"/>
</dbReference>
<dbReference type="EMBL" id="JACYFG010000021">
    <property type="protein sequence ID" value="MBD5779868.1"/>
    <property type="molecule type" value="Genomic_DNA"/>
</dbReference>
<dbReference type="Pfam" id="PF01548">
    <property type="entry name" value="DEDD_Tnp_IS110"/>
    <property type="match status" value="1"/>
</dbReference>
<gene>
    <name evidence="3" type="ORF">IEN85_09115</name>
    <name evidence="4" type="ORF">IEN85_10240</name>
    <name evidence="5" type="ORF">IEN85_10750</name>
    <name evidence="6" type="ORF">IEN85_10820</name>
    <name evidence="7" type="ORF">IEN85_10830</name>
    <name evidence="8" type="ORF">IEN85_18670</name>
    <name evidence="9" type="ORF">IEN85_18745</name>
    <name evidence="10" type="ORF">IEN85_18760</name>
</gene>
<evidence type="ECO:0000313" key="3">
    <source>
        <dbReference type="EMBL" id="MBD5779653.1"/>
    </source>
</evidence>
<dbReference type="EMBL" id="JACYFG010000027">
    <property type="protein sequence ID" value="MBD5779983.1"/>
    <property type="molecule type" value="Genomic_DNA"/>
</dbReference>
<dbReference type="AlphaFoldDB" id="A0A927F936"/>
<dbReference type="Pfam" id="PF02371">
    <property type="entry name" value="Transposase_20"/>
    <property type="match status" value="1"/>
</dbReference>
<reference evidence="6" key="1">
    <citation type="submission" date="2020-09" db="EMBL/GenBank/DDBJ databases">
        <title>Pelagicoccus enzymogenes sp. nov. with an EPS production, isolated from marine sediment.</title>
        <authorList>
            <person name="Feng X."/>
        </authorList>
    </citation>
    <scope>NUCLEOTIDE SEQUENCE</scope>
    <source>
        <strain evidence="6">NFK12</strain>
    </source>
</reference>
<dbReference type="InterPro" id="IPR047650">
    <property type="entry name" value="Transpos_IS110"/>
</dbReference>
<dbReference type="InterPro" id="IPR002525">
    <property type="entry name" value="Transp_IS110-like_N"/>
</dbReference>
<dbReference type="EMBL" id="JACYFG010000011">
    <property type="protein sequence ID" value="MBD5779653.1"/>
    <property type="molecule type" value="Genomic_DNA"/>
</dbReference>
<dbReference type="EMBL" id="JACYFG010000046">
    <property type="protein sequence ID" value="MBD5781547.1"/>
    <property type="molecule type" value="Genomic_DNA"/>
</dbReference>
<accession>A0A927F936</accession>
<dbReference type="PANTHER" id="PTHR33055:SF3">
    <property type="entry name" value="PUTATIVE TRANSPOSASE FOR IS117-RELATED"/>
    <property type="match status" value="1"/>
</dbReference>
<dbReference type="Proteomes" id="UP000622317">
    <property type="component" value="Unassembled WGS sequence"/>
</dbReference>
<dbReference type="InterPro" id="IPR003346">
    <property type="entry name" value="Transposase_20"/>
</dbReference>
<evidence type="ECO:0000313" key="4">
    <source>
        <dbReference type="EMBL" id="MBD5779868.1"/>
    </source>
</evidence>
<keyword evidence="11" id="KW-1185">Reference proteome</keyword>
<dbReference type="EMBL" id="JACYFG010000048">
    <property type="protein sequence ID" value="MBD5781550.1"/>
    <property type="molecule type" value="Genomic_DNA"/>
</dbReference>
<evidence type="ECO:0000259" key="1">
    <source>
        <dbReference type="Pfam" id="PF01548"/>
    </source>
</evidence>
<dbReference type="EMBL" id="JACYFG010000044">
    <property type="protein sequence ID" value="MBD5781532.1"/>
    <property type="molecule type" value="Genomic_DNA"/>
</dbReference>
<sequence length="422" mass="47802">MKEKPLDFAIGIDRSDATLDVCLASLRAGSSPRFDKLANSPDELGAWLARLRSEHPEARVAVAFEMPAPDLVAFLCPRGWLEVYALNPSVPARFRKAFNGSGAKSDLLDCEVLAQLLASHRDKLRAHRLDSAAMRRIDSLSKARRGEVDRQVEQCNRLKSLLKSSFPQALALLGRDLHAPMAIGFLRRWPSLQAAREADPEEMAAFYRSSHCSRRDVIEERLRVVAESVVLTDDPAIMDVMELRISSCLDHIEACSRAIARYDQELARRYAESEDKPIFDSLPGAGPALGPRLLSAMGEDRSRYSSREALQRYSGVAPVTQSSGKKRIVHRRYSRPRFLMQTFVEFAGESIKWSSWASAFWRMKKAAGMTYNCAMRELAYKWQRIIYRMWKTRTAYDEGLYIERLKAKGSPICAYLQDSMKN</sequence>
<evidence type="ECO:0000313" key="9">
    <source>
        <dbReference type="EMBL" id="MBD5781547.1"/>
    </source>
</evidence>
<protein>
    <submittedName>
        <fullName evidence="6">IS110 family transposase</fullName>
    </submittedName>
</protein>
<dbReference type="GO" id="GO:0006313">
    <property type="term" value="P:DNA transposition"/>
    <property type="evidence" value="ECO:0007669"/>
    <property type="project" value="InterPro"/>
</dbReference>
<evidence type="ECO:0000313" key="5">
    <source>
        <dbReference type="EMBL" id="MBD5779967.1"/>
    </source>
</evidence>
<organism evidence="6 11">
    <name type="scientific">Pelagicoccus enzymogenes</name>
    <dbReference type="NCBI Taxonomy" id="2773457"/>
    <lineage>
        <taxon>Bacteria</taxon>
        <taxon>Pseudomonadati</taxon>
        <taxon>Verrucomicrobiota</taxon>
        <taxon>Opitutia</taxon>
        <taxon>Puniceicoccales</taxon>
        <taxon>Pelagicoccaceae</taxon>
        <taxon>Pelagicoccus</taxon>
    </lineage>
</organism>
<dbReference type="PANTHER" id="PTHR33055">
    <property type="entry name" value="TRANSPOSASE FOR INSERTION SEQUENCE ELEMENT IS1111A"/>
    <property type="match status" value="1"/>
</dbReference>
<evidence type="ECO:0000313" key="10">
    <source>
        <dbReference type="EMBL" id="MBD5781550.1"/>
    </source>
</evidence>
<dbReference type="EMBL" id="JACYFG010000026">
    <property type="protein sequence ID" value="MBD5779967.1"/>
    <property type="molecule type" value="Genomic_DNA"/>
</dbReference>
<feature type="domain" description="Transposase IS116/IS110/IS902 C-terminal" evidence="2">
    <location>
        <begin position="278"/>
        <end position="361"/>
    </location>
</feature>
<dbReference type="GO" id="GO:0003677">
    <property type="term" value="F:DNA binding"/>
    <property type="evidence" value="ECO:0007669"/>
    <property type="project" value="InterPro"/>
</dbReference>
<evidence type="ECO:0000313" key="8">
    <source>
        <dbReference type="EMBL" id="MBD5781532.1"/>
    </source>
</evidence>
<evidence type="ECO:0000313" key="7">
    <source>
        <dbReference type="EMBL" id="MBD5779983.1"/>
    </source>
</evidence>